<dbReference type="SUPFAM" id="SSF46689">
    <property type="entry name" value="Homeodomain-like"/>
    <property type="match status" value="1"/>
</dbReference>
<accession>A0A7I7KWL5</accession>
<feature type="domain" description="HTH tetR-type" evidence="3">
    <location>
        <begin position="52"/>
        <end position="112"/>
    </location>
</feature>
<dbReference type="Proteomes" id="UP000465866">
    <property type="component" value="Chromosome"/>
</dbReference>
<name>A0A7I7KWL5_9MYCO</name>
<evidence type="ECO:0000256" key="2">
    <source>
        <dbReference type="PROSITE-ProRule" id="PRU00335"/>
    </source>
</evidence>
<dbReference type="KEGG" id="mcoo:MCOO_22190"/>
<dbReference type="GO" id="GO:0003677">
    <property type="term" value="F:DNA binding"/>
    <property type="evidence" value="ECO:0007669"/>
    <property type="project" value="UniProtKB-UniRule"/>
</dbReference>
<evidence type="ECO:0000313" key="5">
    <source>
        <dbReference type="Proteomes" id="UP000465866"/>
    </source>
</evidence>
<sequence>MRGTVPEVSSTTSHTVHLTCASRENYHHIFLNSEKLTLMARDDWVLGRTRQEAAAERIYAVATDLFAREGLDAFTIETLAARVHCSPATVYRHAGGKAKIRDEALRRAASRITDGVRRAVEHLSGSERIVTAITVALAEIRSDPLGQLMLRSIRAQDMSWLKDSAIVAGLSTELNGLTEDDELAAFWIARVVMSLIYWPAADADTERRIVQRFVAPAFEP</sequence>
<keyword evidence="5" id="KW-1185">Reference proteome</keyword>
<evidence type="ECO:0000313" key="4">
    <source>
        <dbReference type="EMBL" id="BBX46204.1"/>
    </source>
</evidence>
<keyword evidence="1 2" id="KW-0238">DNA-binding</keyword>
<evidence type="ECO:0000259" key="3">
    <source>
        <dbReference type="PROSITE" id="PS50977"/>
    </source>
</evidence>
<dbReference type="AlphaFoldDB" id="A0A7I7KWL5"/>
<dbReference type="InterPro" id="IPR001647">
    <property type="entry name" value="HTH_TetR"/>
</dbReference>
<feature type="DNA-binding region" description="H-T-H motif" evidence="2">
    <location>
        <begin position="75"/>
        <end position="94"/>
    </location>
</feature>
<evidence type="ECO:0000256" key="1">
    <source>
        <dbReference type="ARBA" id="ARBA00023125"/>
    </source>
</evidence>
<dbReference type="Gene3D" id="1.10.357.10">
    <property type="entry name" value="Tetracycline Repressor, domain 2"/>
    <property type="match status" value="1"/>
</dbReference>
<reference evidence="4 5" key="1">
    <citation type="journal article" date="2019" name="Emerg. Microbes Infect.">
        <title>Comprehensive subspecies identification of 175 nontuberculous mycobacteria species based on 7547 genomic profiles.</title>
        <authorList>
            <person name="Matsumoto Y."/>
            <person name="Kinjo T."/>
            <person name="Motooka D."/>
            <person name="Nabeya D."/>
            <person name="Jung N."/>
            <person name="Uechi K."/>
            <person name="Horii T."/>
            <person name="Iida T."/>
            <person name="Fujita J."/>
            <person name="Nakamura S."/>
        </authorList>
    </citation>
    <scope>NUCLEOTIDE SEQUENCE [LARGE SCALE GENOMIC DNA]</scope>
    <source>
        <strain evidence="4 5">JCM 12404</strain>
    </source>
</reference>
<dbReference type="InterPro" id="IPR009057">
    <property type="entry name" value="Homeodomain-like_sf"/>
</dbReference>
<dbReference type="EMBL" id="AP022569">
    <property type="protein sequence ID" value="BBX46204.1"/>
    <property type="molecule type" value="Genomic_DNA"/>
</dbReference>
<organism evidence="4 5">
    <name type="scientific">Mycobacterium cookii</name>
    <dbReference type="NCBI Taxonomy" id="1775"/>
    <lineage>
        <taxon>Bacteria</taxon>
        <taxon>Bacillati</taxon>
        <taxon>Actinomycetota</taxon>
        <taxon>Actinomycetes</taxon>
        <taxon>Mycobacteriales</taxon>
        <taxon>Mycobacteriaceae</taxon>
        <taxon>Mycobacterium</taxon>
    </lineage>
</organism>
<protein>
    <submittedName>
        <fullName evidence="4">Transcriptional regulator</fullName>
    </submittedName>
</protein>
<proteinExistence type="predicted"/>
<gene>
    <name evidence="4" type="ORF">MCOO_22190</name>
</gene>
<dbReference type="Pfam" id="PF00440">
    <property type="entry name" value="TetR_N"/>
    <property type="match status" value="1"/>
</dbReference>
<dbReference type="PROSITE" id="PS50977">
    <property type="entry name" value="HTH_TETR_2"/>
    <property type="match status" value="1"/>
</dbReference>